<evidence type="ECO:0000256" key="2">
    <source>
        <dbReference type="ARBA" id="ARBA00022448"/>
    </source>
</evidence>
<sequence>MAFPTPKAAGSIVLTSMALAVTGAFSNAHAAGQEQQRDDVQQVVVTAQKRAQTMVDVPQSMSVVGGDALEKHQATGFADYLKLVPSLQLVQSTPGEGRLVLRGLDTGGVASTVAVYLDETPFGSSSGLANGAILAGDFDTFDLARVEVLRGPQGALYGASSLGGLVKFVTNAPDMDGFAMRARIGAASVDGGGVSYRTNLVVNTPISETLAARASVSYQKEPGFIDSIGTAGSDVARDINKAENYGGRASLLYKPHKDFDLRLTAVAQNIATDAPSVVESDPNSLETLYGRPTQSQFVPQMRDIHYRVFNGTANWNLGSASLTSSTSYSTQKQYAREDITYNLSGFIEENLGVPNDLFMGMELEVKKFTQELRLSSNGGGRVDWLGGLYYTDEDAKLAQHYKALVPGSTTPATGLPLLAEIGLGSNYREVAAFANTTIHLNPVYDLDIGGRYSHNKQDARQVGEGALAGAPVDNRAESSEDVFTYAVSLKRKFSERTAVYARAAKGFRPGGPNVLPPEAPPGTPATYDSDSVMSYEAGLKTQTADGRWSLDLSAFHIKWKDIQLLAEVNDYGVNTNGAGATADGVEITAGWRPLRGLRLSANGAWNKARLDNDTSPLVGGFKGDRLPFSPKYTAALMADYRWTIGDTTPAFVGASARRMAGQYGNFDLDYRTANGRQREIPSYNVVDAYAGLELGNWTVEVFGKNLGNSDGRLSTTSTMANGMFVSPNGAMLTGVIAPRTVGFTLTREY</sequence>
<evidence type="ECO:0000256" key="9">
    <source>
        <dbReference type="ARBA" id="ARBA00023136"/>
    </source>
</evidence>
<gene>
    <name evidence="16" type="ORF">DIR46_19735</name>
</gene>
<evidence type="ECO:0000256" key="11">
    <source>
        <dbReference type="PROSITE-ProRule" id="PRU01360"/>
    </source>
</evidence>
<evidence type="ECO:0000256" key="5">
    <source>
        <dbReference type="ARBA" id="ARBA00022692"/>
    </source>
</evidence>
<feature type="signal peptide" evidence="13">
    <location>
        <begin position="1"/>
        <end position="30"/>
    </location>
</feature>
<dbReference type="InterPro" id="IPR000531">
    <property type="entry name" value="Beta-barrel_TonB"/>
</dbReference>
<organism evidence="16 17">
    <name type="scientific">Massilia oculi</name>
    <dbReference type="NCBI Taxonomy" id="945844"/>
    <lineage>
        <taxon>Bacteria</taxon>
        <taxon>Pseudomonadati</taxon>
        <taxon>Pseudomonadota</taxon>
        <taxon>Betaproteobacteria</taxon>
        <taxon>Burkholderiales</taxon>
        <taxon>Oxalobacteraceae</taxon>
        <taxon>Telluria group</taxon>
        <taxon>Massilia</taxon>
    </lineage>
</organism>
<evidence type="ECO:0000259" key="14">
    <source>
        <dbReference type="Pfam" id="PF00593"/>
    </source>
</evidence>
<keyword evidence="4" id="KW-0410">Iron transport</keyword>
<feature type="domain" description="TonB-dependent receptor-like beta-barrel" evidence="14">
    <location>
        <begin position="289"/>
        <end position="706"/>
    </location>
</feature>
<dbReference type="GO" id="GO:0009279">
    <property type="term" value="C:cell outer membrane"/>
    <property type="evidence" value="ECO:0007669"/>
    <property type="project" value="UniProtKB-SubCell"/>
</dbReference>
<evidence type="ECO:0000256" key="6">
    <source>
        <dbReference type="ARBA" id="ARBA00023004"/>
    </source>
</evidence>
<feature type="chain" id="PRO_5015752548" evidence="13">
    <location>
        <begin position="31"/>
        <end position="749"/>
    </location>
</feature>
<keyword evidence="2 11" id="KW-0813">Transport</keyword>
<dbReference type="InterPro" id="IPR036942">
    <property type="entry name" value="Beta-barrel_TonB_sf"/>
</dbReference>
<dbReference type="InterPro" id="IPR039426">
    <property type="entry name" value="TonB-dep_rcpt-like"/>
</dbReference>
<dbReference type="KEGG" id="mtim:DIR46_19735"/>
<keyword evidence="6" id="KW-0408">Iron</keyword>
<evidence type="ECO:0000256" key="7">
    <source>
        <dbReference type="ARBA" id="ARBA00023065"/>
    </source>
</evidence>
<evidence type="ECO:0000313" key="17">
    <source>
        <dbReference type="Proteomes" id="UP000245820"/>
    </source>
</evidence>
<keyword evidence="3 11" id="KW-1134">Transmembrane beta strand</keyword>
<evidence type="ECO:0000256" key="12">
    <source>
        <dbReference type="RuleBase" id="RU003357"/>
    </source>
</evidence>
<reference evidence="16 17" key="1">
    <citation type="submission" date="2018-05" db="EMBL/GenBank/DDBJ databases">
        <title>Complete genome sequence of Massilia oculi sp. nov. CCUG 43427T (=DSM 26321T), the type strain of M. oculi, and comparison with genome sequences of other Massilia strains.</title>
        <authorList>
            <person name="Zhu B."/>
        </authorList>
    </citation>
    <scope>NUCLEOTIDE SEQUENCE [LARGE SCALE GENOMIC DNA]</scope>
    <source>
        <strain evidence="16 17">CCUG 43427</strain>
    </source>
</reference>
<accession>A0A2S2DNM3</accession>
<evidence type="ECO:0000259" key="15">
    <source>
        <dbReference type="Pfam" id="PF07715"/>
    </source>
</evidence>
<comment type="subcellular location">
    <subcellularLocation>
        <location evidence="1 11">Cell outer membrane</location>
        <topology evidence="1 11">Multi-pass membrane protein</topology>
    </subcellularLocation>
</comment>
<keyword evidence="17" id="KW-1185">Reference proteome</keyword>
<evidence type="ECO:0000313" key="16">
    <source>
        <dbReference type="EMBL" id="AWL06446.1"/>
    </source>
</evidence>
<comment type="similarity">
    <text evidence="11 12">Belongs to the TonB-dependent receptor family.</text>
</comment>
<keyword evidence="10 11" id="KW-0998">Cell outer membrane</keyword>
<keyword evidence="8 12" id="KW-0798">TonB box</keyword>
<keyword evidence="9 11" id="KW-0472">Membrane</keyword>
<dbReference type="OrthoDB" id="8538693at2"/>
<keyword evidence="13" id="KW-0732">Signal</keyword>
<evidence type="ECO:0000256" key="3">
    <source>
        <dbReference type="ARBA" id="ARBA00022452"/>
    </source>
</evidence>
<evidence type="ECO:0000256" key="13">
    <source>
        <dbReference type="SAM" id="SignalP"/>
    </source>
</evidence>
<dbReference type="AlphaFoldDB" id="A0A2S2DNM3"/>
<dbReference type="EMBL" id="CP029343">
    <property type="protein sequence ID" value="AWL06446.1"/>
    <property type="molecule type" value="Genomic_DNA"/>
</dbReference>
<dbReference type="Pfam" id="PF07715">
    <property type="entry name" value="Plug"/>
    <property type="match status" value="1"/>
</dbReference>
<dbReference type="Pfam" id="PF00593">
    <property type="entry name" value="TonB_dep_Rec_b-barrel"/>
    <property type="match status" value="1"/>
</dbReference>
<dbReference type="GO" id="GO:0006826">
    <property type="term" value="P:iron ion transport"/>
    <property type="evidence" value="ECO:0007669"/>
    <property type="project" value="UniProtKB-KW"/>
</dbReference>
<proteinExistence type="inferred from homology"/>
<dbReference type="PANTHER" id="PTHR32552">
    <property type="entry name" value="FERRICHROME IRON RECEPTOR-RELATED"/>
    <property type="match status" value="1"/>
</dbReference>
<keyword evidence="7" id="KW-0406">Ion transport</keyword>
<dbReference type="SUPFAM" id="SSF56935">
    <property type="entry name" value="Porins"/>
    <property type="match status" value="1"/>
</dbReference>
<dbReference type="Proteomes" id="UP000245820">
    <property type="component" value="Chromosome"/>
</dbReference>
<feature type="domain" description="TonB-dependent receptor plug" evidence="15">
    <location>
        <begin position="55"/>
        <end position="164"/>
    </location>
</feature>
<dbReference type="PROSITE" id="PS52016">
    <property type="entry name" value="TONB_DEPENDENT_REC_3"/>
    <property type="match status" value="1"/>
</dbReference>
<dbReference type="PANTHER" id="PTHR32552:SF81">
    <property type="entry name" value="TONB-DEPENDENT OUTER MEMBRANE RECEPTOR"/>
    <property type="match status" value="1"/>
</dbReference>
<dbReference type="Gene3D" id="2.40.170.20">
    <property type="entry name" value="TonB-dependent receptor, beta-barrel domain"/>
    <property type="match status" value="1"/>
</dbReference>
<dbReference type="InterPro" id="IPR012910">
    <property type="entry name" value="Plug_dom"/>
</dbReference>
<keyword evidence="16" id="KW-0675">Receptor</keyword>
<evidence type="ECO:0000256" key="4">
    <source>
        <dbReference type="ARBA" id="ARBA00022496"/>
    </source>
</evidence>
<name>A0A2S2DNM3_9BURK</name>
<protein>
    <submittedName>
        <fullName evidence="16">TonB-dependent receptor</fullName>
    </submittedName>
</protein>
<evidence type="ECO:0000256" key="10">
    <source>
        <dbReference type="ARBA" id="ARBA00023237"/>
    </source>
</evidence>
<dbReference type="RefSeq" id="WP_109346763.1">
    <property type="nucleotide sequence ID" value="NZ_CP029343.1"/>
</dbReference>
<keyword evidence="5 11" id="KW-0812">Transmembrane</keyword>
<evidence type="ECO:0000256" key="1">
    <source>
        <dbReference type="ARBA" id="ARBA00004571"/>
    </source>
</evidence>
<evidence type="ECO:0000256" key="8">
    <source>
        <dbReference type="ARBA" id="ARBA00023077"/>
    </source>
</evidence>